<evidence type="ECO:0000256" key="3">
    <source>
        <dbReference type="ARBA" id="ARBA00023002"/>
    </source>
</evidence>
<dbReference type="PRINTS" id="PR00081">
    <property type="entry name" value="GDHRDH"/>
</dbReference>
<dbReference type="CDD" id="cd05233">
    <property type="entry name" value="SDR_c"/>
    <property type="match status" value="1"/>
</dbReference>
<dbReference type="PROSITE" id="PS00061">
    <property type="entry name" value="ADH_SHORT"/>
    <property type="match status" value="1"/>
</dbReference>
<accession>A0ABR3GE85</accession>
<name>A0ABR3GE85_9PEZI</name>
<comment type="caution">
    <text evidence="4">The sequence shown here is derived from an EMBL/GenBank/DDBJ whole genome shotgun (WGS) entry which is preliminary data.</text>
</comment>
<keyword evidence="5" id="KW-1185">Reference proteome</keyword>
<dbReference type="InterPro" id="IPR036291">
    <property type="entry name" value="NAD(P)-bd_dom_sf"/>
</dbReference>
<keyword evidence="3" id="KW-0560">Oxidoreductase</keyword>
<dbReference type="InterPro" id="IPR020904">
    <property type="entry name" value="Sc_DH/Rdtase_CS"/>
</dbReference>
<evidence type="ECO:0000256" key="1">
    <source>
        <dbReference type="ARBA" id="ARBA00006484"/>
    </source>
</evidence>
<dbReference type="PRINTS" id="PR00080">
    <property type="entry name" value="SDRFAMILY"/>
</dbReference>
<evidence type="ECO:0000313" key="5">
    <source>
        <dbReference type="Proteomes" id="UP001447188"/>
    </source>
</evidence>
<dbReference type="EMBL" id="JBBBZM010000099">
    <property type="protein sequence ID" value="KAL0634277.1"/>
    <property type="molecule type" value="Genomic_DNA"/>
</dbReference>
<dbReference type="Proteomes" id="UP001447188">
    <property type="component" value="Unassembled WGS sequence"/>
</dbReference>
<comment type="similarity">
    <text evidence="1">Belongs to the short-chain dehydrogenases/reductases (SDR) family.</text>
</comment>
<evidence type="ECO:0000256" key="2">
    <source>
        <dbReference type="ARBA" id="ARBA00022857"/>
    </source>
</evidence>
<protein>
    <submittedName>
        <fullName evidence="4">Uncharacterized protein</fullName>
    </submittedName>
</protein>
<dbReference type="SUPFAM" id="SSF51735">
    <property type="entry name" value="NAD(P)-binding Rossmann-fold domains"/>
    <property type="match status" value="1"/>
</dbReference>
<gene>
    <name evidence="4" type="ORF">Q9L58_006814</name>
</gene>
<sequence length="199" mass="21026">MESELRQQYPGVDVHARIFDAADEASVEKVINEAVDSYGRLDIFFANAGIVGPGLKLGDVKPEQFMEVFRVNTLSVFLAVKHASEAMQKISSTKPVSGGSIIATASTAGIRSGAGQTDYSASKAAVISIMQTAAFQLAGTNVRCNAICPGLIETGMTSAVWEMARKRGTEGKIGQINPLKRGGVSDEIARVALFLGSDE</sequence>
<keyword evidence="2" id="KW-0521">NADP</keyword>
<dbReference type="PANTHER" id="PTHR43180:SF66">
    <property type="entry name" value="SHORT-CHAIN DEHYDROGENASE_REDUCTASE FAMILY PROTEIN"/>
    <property type="match status" value="1"/>
</dbReference>
<evidence type="ECO:0000313" key="4">
    <source>
        <dbReference type="EMBL" id="KAL0634277.1"/>
    </source>
</evidence>
<reference evidence="4 5" key="1">
    <citation type="submission" date="2024-02" db="EMBL/GenBank/DDBJ databases">
        <title>Discinaceae phylogenomics.</title>
        <authorList>
            <person name="Dirks A.C."/>
            <person name="James T.Y."/>
        </authorList>
    </citation>
    <scope>NUCLEOTIDE SEQUENCE [LARGE SCALE GENOMIC DNA]</scope>
    <source>
        <strain evidence="4 5">ACD0624</strain>
    </source>
</reference>
<dbReference type="Gene3D" id="3.40.50.720">
    <property type="entry name" value="NAD(P)-binding Rossmann-like Domain"/>
    <property type="match status" value="1"/>
</dbReference>
<proteinExistence type="inferred from homology"/>
<organism evidence="4 5">
    <name type="scientific">Discina gigas</name>
    <dbReference type="NCBI Taxonomy" id="1032678"/>
    <lineage>
        <taxon>Eukaryota</taxon>
        <taxon>Fungi</taxon>
        <taxon>Dikarya</taxon>
        <taxon>Ascomycota</taxon>
        <taxon>Pezizomycotina</taxon>
        <taxon>Pezizomycetes</taxon>
        <taxon>Pezizales</taxon>
        <taxon>Discinaceae</taxon>
        <taxon>Discina</taxon>
    </lineage>
</organism>
<dbReference type="InterPro" id="IPR002347">
    <property type="entry name" value="SDR_fam"/>
</dbReference>
<dbReference type="PANTHER" id="PTHR43180">
    <property type="entry name" value="3-OXOACYL-(ACYL-CARRIER-PROTEIN) REDUCTASE (AFU_ORTHOLOGUE AFUA_6G11210)"/>
    <property type="match status" value="1"/>
</dbReference>
<dbReference type="Pfam" id="PF13561">
    <property type="entry name" value="adh_short_C2"/>
    <property type="match status" value="1"/>
</dbReference>